<feature type="signal peptide" evidence="2">
    <location>
        <begin position="1"/>
        <end position="22"/>
    </location>
</feature>
<dbReference type="Proteomes" id="UP000179157">
    <property type="component" value="Unassembled WGS sequence"/>
</dbReference>
<dbReference type="Gene3D" id="3.40.190.10">
    <property type="entry name" value="Periplasmic binding protein-like II"/>
    <property type="match status" value="2"/>
</dbReference>
<dbReference type="Pfam" id="PF12849">
    <property type="entry name" value="PBP_like_2"/>
    <property type="match status" value="1"/>
</dbReference>
<keyword evidence="1 2" id="KW-0732">Signal</keyword>
<evidence type="ECO:0000259" key="3">
    <source>
        <dbReference type="Pfam" id="PF12849"/>
    </source>
</evidence>
<gene>
    <name evidence="4" type="ORF">A2Z21_04275</name>
</gene>
<dbReference type="PANTHER" id="PTHR30570">
    <property type="entry name" value="PERIPLASMIC PHOSPHATE BINDING COMPONENT OF PHOSPHATE ABC TRANSPORTER"/>
    <property type="match status" value="1"/>
</dbReference>
<proteinExistence type="predicted"/>
<feature type="chain" id="PRO_5009521693" evidence="2">
    <location>
        <begin position="23"/>
        <end position="314"/>
    </location>
</feature>
<evidence type="ECO:0000313" key="5">
    <source>
        <dbReference type="Proteomes" id="UP000179157"/>
    </source>
</evidence>
<reference evidence="4 5" key="1">
    <citation type="journal article" date="2016" name="Nat. Commun.">
        <title>Thousands of microbial genomes shed light on interconnected biogeochemical processes in an aquifer system.</title>
        <authorList>
            <person name="Anantharaman K."/>
            <person name="Brown C.T."/>
            <person name="Hug L.A."/>
            <person name="Sharon I."/>
            <person name="Castelle C.J."/>
            <person name="Probst A.J."/>
            <person name="Thomas B.C."/>
            <person name="Singh A."/>
            <person name="Wilkins M.J."/>
            <person name="Karaoz U."/>
            <person name="Brodie E.L."/>
            <person name="Williams K.H."/>
            <person name="Hubbard S.S."/>
            <person name="Banfield J.F."/>
        </authorList>
    </citation>
    <scope>NUCLEOTIDE SEQUENCE [LARGE SCALE GENOMIC DNA]</scope>
    <source>
        <strain evidence="5">RBG_16_55_9</strain>
    </source>
</reference>
<dbReference type="AlphaFoldDB" id="A0A1F5UP48"/>
<protein>
    <submittedName>
        <fullName evidence="4">Phosphate ABC transporter substrate-binding protein</fullName>
    </submittedName>
</protein>
<dbReference type="PANTHER" id="PTHR30570:SF1">
    <property type="entry name" value="PHOSPHATE-BINDING PROTEIN PSTS"/>
    <property type="match status" value="1"/>
</dbReference>
<evidence type="ECO:0000313" key="4">
    <source>
        <dbReference type="EMBL" id="OGF52880.1"/>
    </source>
</evidence>
<accession>A0A1F5UP48</accession>
<dbReference type="SUPFAM" id="SSF53850">
    <property type="entry name" value="Periplasmic binding protein-like II"/>
    <property type="match status" value="1"/>
</dbReference>
<organism evidence="4 5">
    <name type="scientific">Fraserbacteria sp. (strain RBG_16_55_9)</name>
    <dbReference type="NCBI Taxonomy" id="1817864"/>
    <lineage>
        <taxon>Bacteria</taxon>
        <taxon>Candidatus Fraseribacteriota</taxon>
    </lineage>
</organism>
<name>A0A1F5UP48_FRAXR</name>
<feature type="domain" description="PBP" evidence="3">
    <location>
        <begin position="21"/>
        <end position="287"/>
    </location>
</feature>
<dbReference type="STRING" id="1817864.A2Z21_04275"/>
<evidence type="ECO:0000256" key="2">
    <source>
        <dbReference type="SAM" id="SignalP"/>
    </source>
</evidence>
<comment type="caution">
    <text evidence="4">The sequence shown here is derived from an EMBL/GenBank/DDBJ whole genome shotgun (WGS) entry which is preliminary data.</text>
</comment>
<sequence>MPKKTLTSLLLASLLLFITGQAQPELEGTITVSGAFALYPMMVKWSEEFRAIHPKVNIDISAGGAGKGMADVLAGLVDIAMVSREIRPEETQKGAFGIAVVKDAVFPTVNENNPVLNDLLARGATKATFIGIWIEGRIKTWGQVVSRTDVTAPINVYTRSDSSGAAEVWAKFLGERAQEDLLGTGVFGDPGIADAVARDSLGIGYNNLGFAFDPDSKRPVRGLVVLPIDVNENGQVDPEEGPYTTRDQAMEAVSGGTYPSPPARELNLVTLGKPTGLAQLFLIWILADGQQFVSEAGFIPLSQERLQEELGKLQ</sequence>
<evidence type="ECO:0000256" key="1">
    <source>
        <dbReference type="ARBA" id="ARBA00022729"/>
    </source>
</evidence>
<dbReference type="InterPro" id="IPR024370">
    <property type="entry name" value="PBP_domain"/>
</dbReference>
<dbReference type="EMBL" id="MFGX01000125">
    <property type="protein sequence ID" value="OGF52880.1"/>
    <property type="molecule type" value="Genomic_DNA"/>
</dbReference>
<dbReference type="InterPro" id="IPR050811">
    <property type="entry name" value="Phosphate_ABC_transporter"/>
</dbReference>